<feature type="binding site" evidence="5">
    <location>
        <begin position="194"/>
        <end position="197"/>
    </location>
    <ligand>
        <name>substrate</name>
    </ligand>
</feature>
<evidence type="ECO:0000256" key="4">
    <source>
        <dbReference type="ARBA" id="ARBA00048391"/>
    </source>
</evidence>
<protein>
    <recommendedName>
        <fullName evidence="5">Release factor glutamine methyltransferase</fullName>
        <shortName evidence="5">RF MTase</shortName>
        <ecNumber evidence="5">2.1.1.297</ecNumber>
    </recommendedName>
    <alternativeName>
        <fullName evidence="5">N5-glutamine methyltransferase PrmC</fullName>
    </alternativeName>
    <alternativeName>
        <fullName evidence="5">Protein-(glutamine-N5) MTase PrmC</fullName>
    </alternativeName>
    <alternativeName>
        <fullName evidence="5">Protein-glutamine N-methyltransferase PrmC</fullName>
    </alternativeName>
</protein>
<dbReference type="PANTHER" id="PTHR18895">
    <property type="entry name" value="HEMK METHYLTRANSFERASE"/>
    <property type="match status" value="1"/>
</dbReference>
<evidence type="ECO:0000256" key="2">
    <source>
        <dbReference type="ARBA" id="ARBA00022679"/>
    </source>
</evidence>
<evidence type="ECO:0000256" key="5">
    <source>
        <dbReference type="HAMAP-Rule" id="MF_02126"/>
    </source>
</evidence>
<dbReference type="Pfam" id="PF05175">
    <property type="entry name" value="MTS"/>
    <property type="match status" value="1"/>
</dbReference>
<dbReference type="SUPFAM" id="SSF53335">
    <property type="entry name" value="S-adenosyl-L-methionine-dependent methyltransferases"/>
    <property type="match status" value="1"/>
</dbReference>
<feature type="binding site" evidence="5">
    <location>
        <position position="151"/>
    </location>
    <ligand>
        <name>S-adenosyl-L-methionine</name>
        <dbReference type="ChEBI" id="CHEBI:59789"/>
    </ligand>
</feature>
<evidence type="ECO:0000313" key="8">
    <source>
        <dbReference type="EMBL" id="BDU15689.1"/>
    </source>
</evidence>
<dbReference type="EMBL" id="AP027041">
    <property type="protein sequence ID" value="BDU15689.1"/>
    <property type="molecule type" value="Genomic_DNA"/>
</dbReference>
<name>A0ABM8DAX9_9GAMM</name>
<feature type="binding site" evidence="5">
    <location>
        <position position="194"/>
    </location>
    <ligand>
        <name>S-adenosyl-L-methionine</name>
        <dbReference type="ChEBI" id="CHEBI:59789"/>
    </ligand>
</feature>
<dbReference type="InterPro" id="IPR019874">
    <property type="entry name" value="RF_methyltr_PrmC"/>
</dbReference>
<dbReference type="InterPro" id="IPR004556">
    <property type="entry name" value="HemK-like"/>
</dbReference>
<dbReference type="GO" id="GO:0008168">
    <property type="term" value="F:methyltransferase activity"/>
    <property type="evidence" value="ECO:0007669"/>
    <property type="project" value="UniProtKB-KW"/>
</dbReference>
<evidence type="ECO:0000313" key="9">
    <source>
        <dbReference type="Proteomes" id="UP001317822"/>
    </source>
</evidence>
<dbReference type="HAMAP" id="MF_02126">
    <property type="entry name" value="RF_methyltr_PrmC"/>
    <property type="match status" value="1"/>
</dbReference>
<feature type="binding site" evidence="5">
    <location>
        <begin position="128"/>
        <end position="132"/>
    </location>
    <ligand>
        <name>S-adenosyl-L-methionine</name>
        <dbReference type="ChEBI" id="CHEBI:59789"/>
    </ligand>
</feature>
<comment type="function">
    <text evidence="5">Methylates the class 1 translation termination release factors RF1/PrfA and RF2/PrfB on the glutamine residue of the universally conserved GGQ motif.</text>
</comment>
<dbReference type="GO" id="GO:0032259">
    <property type="term" value="P:methylation"/>
    <property type="evidence" value="ECO:0007669"/>
    <property type="project" value="UniProtKB-KW"/>
</dbReference>
<reference evidence="8 9" key="1">
    <citation type="journal article" date="2023" name="Int. J. Syst. Evol. Microbiol.">
        <title>Physiological and genomic analyses of cobalamin (vitamin B12)-auxotrophy of Lysobacter auxotrophicus sp. nov., a methionine-auxotrophic chitinolytic bacterium isolated from chitin-treated soil.</title>
        <authorList>
            <person name="Saito A."/>
            <person name="Dohra H."/>
            <person name="Hamada M."/>
            <person name="Moriuchi R."/>
            <person name="Kotsuchibashi Y."/>
            <person name="Mori K."/>
        </authorList>
    </citation>
    <scope>NUCLEOTIDE SEQUENCE [LARGE SCALE GENOMIC DNA]</scope>
    <source>
        <strain evidence="8 9">5-21a</strain>
    </source>
</reference>
<dbReference type="PROSITE" id="PS00092">
    <property type="entry name" value="N6_MTASE"/>
    <property type="match status" value="1"/>
</dbReference>
<dbReference type="InterPro" id="IPR007848">
    <property type="entry name" value="Small_mtfrase_dom"/>
</dbReference>
<dbReference type="EC" id="2.1.1.297" evidence="5"/>
<dbReference type="InterPro" id="IPR002052">
    <property type="entry name" value="DNA_methylase_N6_adenine_CS"/>
</dbReference>
<feature type="domain" description="Methyltransferase small" evidence="6">
    <location>
        <begin position="111"/>
        <end position="205"/>
    </location>
</feature>
<evidence type="ECO:0000256" key="1">
    <source>
        <dbReference type="ARBA" id="ARBA00022603"/>
    </source>
</evidence>
<keyword evidence="2 5" id="KW-0808">Transferase</keyword>
<evidence type="ECO:0000256" key="3">
    <source>
        <dbReference type="ARBA" id="ARBA00022691"/>
    </source>
</evidence>
<dbReference type="PANTHER" id="PTHR18895:SF74">
    <property type="entry name" value="MTRF1L RELEASE FACTOR GLUTAMINE METHYLTRANSFERASE"/>
    <property type="match status" value="1"/>
</dbReference>
<gene>
    <name evidence="5 8" type="primary">prmC</name>
    <name evidence="8" type="ORF">LA521A_08900</name>
</gene>
<evidence type="ECO:0000259" key="6">
    <source>
        <dbReference type="Pfam" id="PF05175"/>
    </source>
</evidence>
<dbReference type="NCBIfam" id="TIGR00536">
    <property type="entry name" value="hemK_fam"/>
    <property type="match status" value="1"/>
</dbReference>
<sequence length="286" mass="30798">MPTTPSSPQPAATVGELLAAAARRLPGDEARAEADRLLAHALGVGPTWLYTHRDDVPAPDQVAAFQGLVDRRVAGEPVAYLLGRRGFWRFDLAVTPATLIPRPETERLVELALERLPENTPSRVADLGTGTGAIALAIAYERPLAHVVATDASAPALLVARGNAQALGLTRVEFREGDWLVPLAGERFDLIASNPPYIADDDAHLSQGDLRFEPASALASGADGLDDIRRIAADAPAHLNDGGWLLVEHGWDQGPVVRAIFERAGFEQVETAQDWEQRDRVTLGRR</sequence>
<comment type="similarity">
    <text evidence="5">Belongs to the protein N5-glutamine methyltransferase family. PrmC subfamily.</text>
</comment>
<dbReference type="Pfam" id="PF17827">
    <property type="entry name" value="PrmC_N"/>
    <property type="match status" value="1"/>
</dbReference>
<dbReference type="CDD" id="cd02440">
    <property type="entry name" value="AdoMet_MTases"/>
    <property type="match status" value="1"/>
</dbReference>
<dbReference type="Gene3D" id="1.10.8.10">
    <property type="entry name" value="DNA helicase RuvA subunit, C-terminal domain"/>
    <property type="match status" value="1"/>
</dbReference>
<keyword evidence="9" id="KW-1185">Reference proteome</keyword>
<dbReference type="NCBIfam" id="TIGR03534">
    <property type="entry name" value="RF_mod_PrmC"/>
    <property type="match status" value="1"/>
</dbReference>
<organism evidence="8 9">
    <name type="scientific">Lysobacter auxotrophicus</name>
    <dbReference type="NCBI Taxonomy" id="2992573"/>
    <lineage>
        <taxon>Bacteria</taxon>
        <taxon>Pseudomonadati</taxon>
        <taxon>Pseudomonadota</taxon>
        <taxon>Gammaproteobacteria</taxon>
        <taxon>Lysobacterales</taxon>
        <taxon>Lysobacteraceae</taxon>
        <taxon>Lysobacter</taxon>
    </lineage>
</organism>
<dbReference type="Proteomes" id="UP001317822">
    <property type="component" value="Chromosome"/>
</dbReference>
<dbReference type="InterPro" id="IPR040758">
    <property type="entry name" value="PrmC_N"/>
</dbReference>
<dbReference type="InterPro" id="IPR029063">
    <property type="entry name" value="SAM-dependent_MTases_sf"/>
</dbReference>
<keyword evidence="3 5" id="KW-0949">S-adenosyl-L-methionine</keyword>
<accession>A0ABM8DAX9</accession>
<dbReference type="RefSeq" id="WP_281781160.1">
    <property type="nucleotide sequence ID" value="NZ_AP027041.1"/>
</dbReference>
<feature type="domain" description="Release factor glutamine methyltransferase N-terminal" evidence="7">
    <location>
        <begin position="16"/>
        <end position="83"/>
    </location>
</feature>
<evidence type="ECO:0000259" key="7">
    <source>
        <dbReference type="Pfam" id="PF17827"/>
    </source>
</evidence>
<feature type="binding site" evidence="5">
    <location>
        <position position="179"/>
    </location>
    <ligand>
        <name>S-adenosyl-L-methionine</name>
        <dbReference type="ChEBI" id="CHEBI:59789"/>
    </ligand>
</feature>
<dbReference type="Gene3D" id="3.40.50.150">
    <property type="entry name" value="Vaccinia Virus protein VP39"/>
    <property type="match status" value="1"/>
</dbReference>
<proteinExistence type="inferred from homology"/>
<dbReference type="InterPro" id="IPR050320">
    <property type="entry name" value="N5-glutamine_MTase"/>
</dbReference>
<keyword evidence="1 5" id="KW-0489">Methyltransferase</keyword>
<comment type="catalytic activity">
    <reaction evidence="4 5">
        <text>L-glutaminyl-[peptide chain release factor] + S-adenosyl-L-methionine = N(5)-methyl-L-glutaminyl-[peptide chain release factor] + S-adenosyl-L-homocysteine + H(+)</text>
        <dbReference type="Rhea" id="RHEA:42896"/>
        <dbReference type="Rhea" id="RHEA-COMP:10271"/>
        <dbReference type="Rhea" id="RHEA-COMP:10272"/>
        <dbReference type="ChEBI" id="CHEBI:15378"/>
        <dbReference type="ChEBI" id="CHEBI:30011"/>
        <dbReference type="ChEBI" id="CHEBI:57856"/>
        <dbReference type="ChEBI" id="CHEBI:59789"/>
        <dbReference type="ChEBI" id="CHEBI:61891"/>
        <dbReference type="EC" id="2.1.1.297"/>
    </reaction>
</comment>